<reference evidence="12" key="1">
    <citation type="submission" date="2021-01" db="EMBL/GenBank/DDBJ databases">
        <title>Adiantum capillus-veneris genome.</title>
        <authorList>
            <person name="Fang Y."/>
            <person name="Liao Q."/>
        </authorList>
    </citation>
    <scope>NUCLEOTIDE SEQUENCE</scope>
    <source>
        <strain evidence="12">H3</strain>
        <tissue evidence="12">Leaf</tissue>
    </source>
</reference>
<dbReference type="InterPro" id="IPR038665">
    <property type="entry name" value="Voltage-dep_anion_channel_sf"/>
</dbReference>
<dbReference type="PANTHER" id="PTHR31269:SF2">
    <property type="entry name" value="S-TYPE ANION CHANNEL SLAH3"/>
    <property type="match status" value="1"/>
</dbReference>
<keyword evidence="9 11" id="KW-0472">Membrane</keyword>
<dbReference type="PANTHER" id="PTHR31269">
    <property type="entry name" value="S-TYPE ANION CHANNEL SLAH3"/>
    <property type="match status" value="1"/>
</dbReference>
<evidence type="ECO:0000256" key="8">
    <source>
        <dbReference type="ARBA" id="ARBA00023065"/>
    </source>
</evidence>
<accession>A0A9D4USZ5</accession>
<feature type="transmembrane region" description="Helical" evidence="11">
    <location>
        <begin position="353"/>
        <end position="372"/>
    </location>
</feature>
<evidence type="ECO:0000256" key="3">
    <source>
        <dbReference type="ARBA" id="ARBA00007808"/>
    </source>
</evidence>
<keyword evidence="13" id="KW-1185">Reference proteome</keyword>
<dbReference type="Pfam" id="PF03595">
    <property type="entry name" value="SLAC1"/>
    <property type="match status" value="1"/>
</dbReference>
<evidence type="ECO:0000256" key="10">
    <source>
        <dbReference type="SAM" id="MobiDB-lite"/>
    </source>
</evidence>
<keyword evidence="6 11" id="KW-0812">Transmembrane</keyword>
<sequence length="443" mass="50306">METTTCPRGNGAQNDTIESLHHTQPPQSKSIFIELKDQQEVATMHEESYQLFRTTGNGAKGETLNANRYLNSLKGPELEILKNPKCSVLPIDKQWPFLLRFPVNSFGINLGLGSQAILWKILASGGHIWWMQVPIIINIVVWSVAVLALILTATTYTLKIIFYFEAVRREFNHPIRINYFFVPWVACILLALGVPPFLGTPIPQNIWILFVAPIFALNLKVYGEWISGGEGRLCKIANPSTHLSLLGNFVGAFLIATMGYNELALFFWSVGFFHYLILLVTLYQRLISAAMLPKELHPIYFLFVALPSNASVSWARIMGRFDLVAKIIYFFAVFLFFALVARAKIFYGFRFNIAWWSYTLPLTIFTMATIQYSLEVKHPLTQIFARLLTILSSMIVLSLGVMTILHTFVWKSMFPNDMAIALQSSGIKAKRRIKELKEDILPL</sequence>
<feature type="transmembrane region" description="Helical" evidence="11">
    <location>
        <begin position="266"/>
        <end position="287"/>
    </location>
</feature>
<evidence type="ECO:0000256" key="11">
    <source>
        <dbReference type="SAM" id="Phobius"/>
    </source>
</evidence>
<feature type="transmembrane region" description="Helical" evidence="11">
    <location>
        <begin position="243"/>
        <end position="260"/>
    </location>
</feature>
<dbReference type="EMBL" id="JABFUD020000011">
    <property type="protein sequence ID" value="KAI5073519.1"/>
    <property type="molecule type" value="Genomic_DNA"/>
</dbReference>
<keyword evidence="4" id="KW-0813">Transport</keyword>
<feature type="transmembrane region" description="Helical" evidence="11">
    <location>
        <begin position="106"/>
        <end position="129"/>
    </location>
</feature>
<keyword evidence="8" id="KW-0406">Ion transport</keyword>
<evidence type="ECO:0000256" key="4">
    <source>
        <dbReference type="ARBA" id="ARBA00022448"/>
    </source>
</evidence>
<comment type="subcellular location">
    <subcellularLocation>
        <location evidence="2">Cell membrane</location>
    </subcellularLocation>
    <subcellularLocation>
        <location evidence="1">Endomembrane system</location>
        <topology evidence="1">Multi-pass membrane protein</topology>
    </subcellularLocation>
</comment>
<dbReference type="InterPro" id="IPR004695">
    <property type="entry name" value="SLAC1/Mae1/Ssu1/TehA"/>
</dbReference>
<dbReference type="GO" id="GO:0006873">
    <property type="term" value="P:intracellular monoatomic ion homeostasis"/>
    <property type="evidence" value="ECO:0007669"/>
    <property type="project" value="InterPro"/>
</dbReference>
<feature type="transmembrane region" description="Helical" evidence="11">
    <location>
        <begin position="179"/>
        <end position="198"/>
    </location>
</feature>
<dbReference type="Proteomes" id="UP000886520">
    <property type="component" value="Chromosome 11"/>
</dbReference>
<evidence type="ECO:0000313" key="13">
    <source>
        <dbReference type="Proteomes" id="UP000886520"/>
    </source>
</evidence>
<dbReference type="GO" id="GO:0012505">
    <property type="term" value="C:endomembrane system"/>
    <property type="evidence" value="ECO:0007669"/>
    <property type="project" value="UniProtKB-SubCell"/>
</dbReference>
<comment type="similarity">
    <text evidence="3">Belongs to the SLAC1 S-type anion channel family.</text>
</comment>
<gene>
    <name evidence="12" type="ORF">GOP47_0011532</name>
</gene>
<evidence type="ECO:0000313" key="12">
    <source>
        <dbReference type="EMBL" id="KAI5073519.1"/>
    </source>
</evidence>
<feature type="region of interest" description="Disordered" evidence="10">
    <location>
        <begin position="1"/>
        <end position="25"/>
    </location>
</feature>
<keyword evidence="7 11" id="KW-1133">Transmembrane helix</keyword>
<evidence type="ECO:0000256" key="7">
    <source>
        <dbReference type="ARBA" id="ARBA00022989"/>
    </source>
</evidence>
<evidence type="ECO:0000256" key="6">
    <source>
        <dbReference type="ARBA" id="ARBA00022692"/>
    </source>
</evidence>
<keyword evidence="5" id="KW-1003">Cell membrane</keyword>
<protein>
    <submittedName>
        <fullName evidence="12">Uncharacterized protein</fullName>
    </submittedName>
</protein>
<evidence type="ECO:0000256" key="1">
    <source>
        <dbReference type="ARBA" id="ARBA00004127"/>
    </source>
</evidence>
<name>A0A9D4USZ5_ADICA</name>
<dbReference type="CDD" id="cd09323">
    <property type="entry name" value="TDT_SLAC1_like"/>
    <property type="match status" value="1"/>
</dbReference>
<feature type="transmembrane region" description="Helical" evidence="11">
    <location>
        <begin position="204"/>
        <end position="222"/>
    </location>
</feature>
<dbReference type="GO" id="GO:0008308">
    <property type="term" value="F:voltage-gated monoatomic anion channel activity"/>
    <property type="evidence" value="ECO:0007669"/>
    <property type="project" value="InterPro"/>
</dbReference>
<feature type="transmembrane region" description="Helical" evidence="11">
    <location>
        <begin position="299"/>
        <end position="317"/>
    </location>
</feature>
<dbReference type="InterPro" id="IPR030183">
    <property type="entry name" value="SLAC/SLAH"/>
</dbReference>
<dbReference type="OrthoDB" id="1099at2759"/>
<evidence type="ECO:0000256" key="5">
    <source>
        <dbReference type="ARBA" id="ARBA00022475"/>
    </source>
</evidence>
<evidence type="ECO:0000256" key="2">
    <source>
        <dbReference type="ARBA" id="ARBA00004236"/>
    </source>
</evidence>
<dbReference type="AlphaFoldDB" id="A0A9D4USZ5"/>
<comment type="caution">
    <text evidence="12">The sequence shown here is derived from an EMBL/GenBank/DDBJ whole genome shotgun (WGS) entry which is preliminary data.</text>
</comment>
<dbReference type="GO" id="GO:0005886">
    <property type="term" value="C:plasma membrane"/>
    <property type="evidence" value="ECO:0007669"/>
    <property type="project" value="UniProtKB-SubCell"/>
</dbReference>
<organism evidence="12 13">
    <name type="scientific">Adiantum capillus-veneris</name>
    <name type="common">Maidenhair fern</name>
    <dbReference type="NCBI Taxonomy" id="13818"/>
    <lineage>
        <taxon>Eukaryota</taxon>
        <taxon>Viridiplantae</taxon>
        <taxon>Streptophyta</taxon>
        <taxon>Embryophyta</taxon>
        <taxon>Tracheophyta</taxon>
        <taxon>Polypodiopsida</taxon>
        <taxon>Polypodiidae</taxon>
        <taxon>Polypodiales</taxon>
        <taxon>Pteridineae</taxon>
        <taxon>Pteridaceae</taxon>
        <taxon>Vittarioideae</taxon>
        <taxon>Adiantum</taxon>
    </lineage>
</organism>
<proteinExistence type="inferred from homology"/>
<feature type="transmembrane region" description="Helical" evidence="11">
    <location>
        <begin position="323"/>
        <end position="341"/>
    </location>
</feature>
<feature type="transmembrane region" description="Helical" evidence="11">
    <location>
        <begin position="384"/>
        <end position="409"/>
    </location>
</feature>
<dbReference type="Gene3D" id="1.50.10.150">
    <property type="entry name" value="Voltage-dependent anion channel"/>
    <property type="match status" value="1"/>
</dbReference>
<evidence type="ECO:0000256" key="9">
    <source>
        <dbReference type="ARBA" id="ARBA00023136"/>
    </source>
</evidence>
<feature type="transmembrane region" description="Helical" evidence="11">
    <location>
        <begin position="135"/>
        <end position="158"/>
    </location>
</feature>